<reference evidence="2 3" key="1">
    <citation type="journal article" date="2012" name="Nature">
        <title>Repeated polyploidization of Gossypium genomes and the evolution of spinnable cotton fibres.</title>
        <authorList>
            <person name="Paterson A.H."/>
            <person name="Wendel J.F."/>
            <person name="Gundlach H."/>
            <person name="Guo H."/>
            <person name="Jenkins J."/>
            <person name="Jin D."/>
            <person name="Llewellyn D."/>
            <person name="Showmaker K.C."/>
            <person name="Shu S."/>
            <person name="Udall J."/>
            <person name="Yoo M.J."/>
            <person name="Byers R."/>
            <person name="Chen W."/>
            <person name="Doron-Faigenboim A."/>
            <person name="Duke M.V."/>
            <person name="Gong L."/>
            <person name="Grimwood J."/>
            <person name="Grover C."/>
            <person name="Grupp K."/>
            <person name="Hu G."/>
            <person name="Lee T.H."/>
            <person name="Li J."/>
            <person name="Lin L."/>
            <person name="Liu T."/>
            <person name="Marler B.S."/>
            <person name="Page J.T."/>
            <person name="Roberts A.W."/>
            <person name="Romanel E."/>
            <person name="Sanders W.S."/>
            <person name="Szadkowski E."/>
            <person name="Tan X."/>
            <person name="Tang H."/>
            <person name="Xu C."/>
            <person name="Wang J."/>
            <person name="Wang Z."/>
            <person name="Zhang D."/>
            <person name="Zhang L."/>
            <person name="Ashrafi H."/>
            <person name="Bedon F."/>
            <person name="Bowers J.E."/>
            <person name="Brubaker C.L."/>
            <person name="Chee P.W."/>
            <person name="Das S."/>
            <person name="Gingle A.R."/>
            <person name="Haigler C.H."/>
            <person name="Harker D."/>
            <person name="Hoffmann L.V."/>
            <person name="Hovav R."/>
            <person name="Jones D.C."/>
            <person name="Lemke C."/>
            <person name="Mansoor S."/>
            <person name="ur Rahman M."/>
            <person name="Rainville L.N."/>
            <person name="Rambani A."/>
            <person name="Reddy U.K."/>
            <person name="Rong J.K."/>
            <person name="Saranga Y."/>
            <person name="Scheffler B.E."/>
            <person name="Scheffler J.A."/>
            <person name="Stelly D.M."/>
            <person name="Triplett B.A."/>
            <person name="Van Deynze A."/>
            <person name="Vaslin M.F."/>
            <person name="Waghmare V.N."/>
            <person name="Walford S.A."/>
            <person name="Wright R.J."/>
            <person name="Zaki E.A."/>
            <person name="Zhang T."/>
            <person name="Dennis E.S."/>
            <person name="Mayer K.F."/>
            <person name="Peterson D.G."/>
            <person name="Rokhsar D.S."/>
            <person name="Wang X."/>
            <person name="Schmutz J."/>
        </authorList>
    </citation>
    <scope>NUCLEOTIDE SEQUENCE [LARGE SCALE GENOMIC DNA]</scope>
</reference>
<feature type="compositionally biased region" description="Basic and acidic residues" evidence="1">
    <location>
        <begin position="162"/>
        <end position="179"/>
    </location>
</feature>
<dbReference type="AlphaFoldDB" id="A0A0D2V7I0"/>
<feature type="compositionally biased region" description="Basic residues" evidence="1">
    <location>
        <begin position="36"/>
        <end position="45"/>
    </location>
</feature>
<evidence type="ECO:0000313" key="3">
    <source>
        <dbReference type="Proteomes" id="UP000032304"/>
    </source>
</evidence>
<dbReference type="GO" id="GO:0006360">
    <property type="term" value="P:transcription by RNA polymerase I"/>
    <property type="evidence" value="ECO:0007669"/>
    <property type="project" value="InterPro"/>
</dbReference>
<name>A0A0D2V7I0_GOSRA</name>
<dbReference type="Gramene" id="KJB78501">
    <property type="protein sequence ID" value="KJB78501"/>
    <property type="gene ID" value="B456_013G002600"/>
</dbReference>
<sequence length="266" mass="29709">MKAQSPNLKLNRAHTDQEIPQNPNSIVAISTFLARKRKSVRKKTKPSSETKEPDQDFMVKPQTKLYNPNDDTPKVCSMPADGDSMVASIAASADPLALFNDSTPKEWLRNVVLPDGWDSMLEKKIVVMEMERKKSDEACGDEKNEVEVQVKKKKKKKKKKKNKEDGDVEPEVKTEKEKEDEVEAGSIDTERKKKKSKESDEAVAAAVDGANDIGADEIETKKNKKKKKSNENVDAIEAIAVAVVDSAIDVGSNEIEKKKKKKEEEQ</sequence>
<protein>
    <submittedName>
        <fullName evidence="2">Uncharacterized protein</fullName>
    </submittedName>
</protein>
<accession>A0A0D2V7I0</accession>
<keyword evidence="3" id="KW-1185">Reference proteome</keyword>
<dbReference type="Proteomes" id="UP000032304">
    <property type="component" value="Chromosome 13"/>
</dbReference>
<proteinExistence type="predicted"/>
<feature type="region of interest" description="Disordered" evidence="1">
    <location>
        <begin position="1"/>
        <end position="24"/>
    </location>
</feature>
<dbReference type="InterPro" id="IPR013240">
    <property type="entry name" value="DNA-dir_RNA_pol1_su_RPA34"/>
</dbReference>
<feature type="compositionally biased region" description="Basic residues" evidence="1">
    <location>
        <begin position="151"/>
        <end position="161"/>
    </location>
</feature>
<gene>
    <name evidence="2" type="ORF">B456_013G002600</name>
</gene>
<dbReference type="EMBL" id="CM001752">
    <property type="protein sequence ID" value="KJB78501.1"/>
    <property type="molecule type" value="Genomic_DNA"/>
</dbReference>
<feature type="region of interest" description="Disordered" evidence="1">
    <location>
        <begin position="36"/>
        <end position="74"/>
    </location>
</feature>
<feature type="compositionally biased region" description="Basic and acidic residues" evidence="1">
    <location>
        <begin position="132"/>
        <end position="150"/>
    </location>
</feature>
<organism evidence="2 3">
    <name type="scientific">Gossypium raimondii</name>
    <name type="common">Peruvian cotton</name>
    <name type="synonym">Gossypium klotzschianum subsp. raimondii</name>
    <dbReference type="NCBI Taxonomy" id="29730"/>
    <lineage>
        <taxon>Eukaryota</taxon>
        <taxon>Viridiplantae</taxon>
        <taxon>Streptophyta</taxon>
        <taxon>Embryophyta</taxon>
        <taxon>Tracheophyta</taxon>
        <taxon>Spermatophyta</taxon>
        <taxon>Magnoliopsida</taxon>
        <taxon>eudicotyledons</taxon>
        <taxon>Gunneridae</taxon>
        <taxon>Pentapetalae</taxon>
        <taxon>rosids</taxon>
        <taxon>malvids</taxon>
        <taxon>Malvales</taxon>
        <taxon>Malvaceae</taxon>
        <taxon>Malvoideae</taxon>
        <taxon>Gossypium</taxon>
    </lineage>
</organism>
<dbReference type="PANTHER" id="PTHR15484:SF8">
    <property type="entry name" value="DNA-DIRECTED RNA POLYMERASE I SUBUNIT RPA34"/>
    <property type="match status" value="1"/>
</dbReference>
<dbReference type="PANTHER" id="PTHR15484">
    <property type="entry name" value="DNA-DIRECTED RNA POLYMERASE I SUBUNIT RPA34"/>
    <property type="match status" value="1"/>
</dbReference>
<evidence type="ECO:0000256" key="1">
    <source>
        <dbReference type="SAM" id="MobiDB-lite"/>
    </source>
</evidence>
<feature type="region of interest" description="Disordered" evidence="1">
    <location>
        <begin position="132"/>
        <end position="233"/>
    </location>
</feature>
<evidence type="ECO:0000313" key="2">
    <source>
        <dbReference type="EMBL" id="KJB78501.1"/>
    </source>
</evidence>